<evidence type="ECO:0000313" key="11">
    <source>
        <dbReference type="Proteomes" id="UP000738349"/>
    </source>
</evidence>
<dbReference type="AlphaFoldDB" id="A0A9P9DY68"/>
<evidence type="ECO:0000256" key="3">
    <source>
        <dbReference type="ARBA" id="ARBA00023054"/>
    </source>
</evidence>
<keyword evidence="2" id="KW-0677">Repeat</keyword>
<feature type="repeat" description="WD" evidence="7">
    <location>
        <begin position="954"/>
        <end position="994"/>
    </location>
</feature>
<keyword evidence="1 7" id="KW-0853">WD repeat</keyword>
<keyword evidence="11" id="KW-1185">Reference proteome</keyword>
<dbReference type="InterPro" id="IPR011047">
    <property type="entry name" value="Quinoprotein_ADH-like_sf"/>
</dbReference>
<dbReference type="OrthoDB" id="972532at2759"/>
<dbReference type="Gene3D" id="3.40.50.300">
    <property type="entry name" value="P-loop containing nucleotide triphosphate hydrolases"/>
    <property type="match status" value="1"/>
</dbReference>
<dbReference type="InterPro" id="IPR007111">
    <property type="entry name" value="NACHT_NTPase"/>
</dbReference>
<dbReference type="PANTHER" id="PTHR22847">
    <property type="entry name" value="WD40 REPEAT PROTEIN"/>
    <property type="match status" value="1"/>
</dbReference>
<evidence type="ECO:0000256" key="1">
    <source>
        <dbReference type="ARBA" id="ARBA00022574"/>
    </source>
</evidence>
<dbReference type="PROSITE" id="PS50294">
    <property type="entry name" value="WD_REPEATS_REGION"/>
    <property type="match status" value="1"/>
</dbReference>
<evidence type="ECO:0000256" key="2">
    <source>
        <dbReference type="ARBA" id="ARBA00022737"/>
    </source>
</evidence>
<accession>A0A9P9DY68</accession>
<evidence type="ECO:0000256" key="5">
    <source>
        <dbReference type="ARBA" id="ARBA00039789"/>
    </source>
</evidence>
<feature type="coiled-coil region" evidence="8">
    <location>
        <begin position="24"/>
        <end position="58"/>
    </location>
</feature>
<organism evidence="10 11">
    <name type="scientific">Dactylonectria macrodidyma</name>
    <dbReference type="NCBI Taxonomy" id="307937"/>
    <lineage>
        <taxon>Eukaryota</taxon>
        <taxon>Fungi</taxon>
        <taxon>Dikarya</taxon>
        <taxon>Ascomycota</taxon>
        <taxon>Pezizomycotina</taxon>
        <taxon>Sordariomycetes</taxon>
        <taxon>Hypocreomycetidae</taxon>
        <taxon>Hypocreales</taxon>
        <taxon>Nectriaceae</taxon>
        <taxon>Dactylonectria</taxon>
    </lineage>
</organism>
<keyword evidence="3 8" id="KW-0175">Coiled coil</keyword>
<dbReference type="SUPFAM" id="SSF50998">
    <property type="entry name" value="Quinoprotein alcohol dehydrogenase-like"/>
    <property type="match status" value="1"/>
</dbReference>
<evidence type="ECO:0000256" key="7">
    <source>
        <dbReference type="PROSITE-ProRule" id="PRU00221"/>
    </source>
</evidence>
<sequence length="1098" mass="123557">MEAVGGAASIITIVELSAKLVKVLFQYSKDVKNARKDIERLRQEVIRLRDTANNFNKLLQGPNRSKLQATEALRDALTHSQARLETLLDKLSTARLRGKHRRSGLRALKWPFQSSDVENLIKQFSQDRETTSFALQIDNTTVLLDLEGNVHTVDQKIVLARLLVAKGAAFDSYAEAHNPTCLETTRVDLLQQINEWAECQTSKSLFWLNGKAGTGKSTISRTIARRFDADGCLGASFFLKRGETDRSDLVKFCTTIAFQLVEKVPAIAPLVKEVIDADPSIASKGMREQFQKLIVQPLLQMNGQVHPLIIIVDALDECNDDQDIRLLINLLPSFQDVVSSQVKAFITSRPELPIRLGFNSIGPIYQHLVLHEVSQPTVKNDLTAFFTHHLEIVRVEFNNSVTEDRKLASGWPGPARSEALVEMASPLFIFAATMCRFIADRRFGNPDTQLNEVLEFQETSRESQLDATYLPVLNRLLAGISVQRQKLVLQRFKEIVGPIVTLANPLSKTALSRILGIQQRGIEDQLDVLHSVLSVPESADIPVRLLHLSFRDFLVDPEKREETVFWIDEKQIHKQMTQHCLDTMKMSLKKNICNLKDPAVEQSSVDPELLASCLRPEVQYACLYWTYHAQEAGQGSLPDETFSDFLCTYFLNWVEALSLMGRGSQCLEIVRLLKSLVQGTQTSEPLAFLKDAERCLLANTAIVYSMPLQIYSSALIFSPNRSIIRRTFDSEIVPWISILPKTDEHWDRHLLTLEGHQNDVLDVKFSPDSKLIASASEDQTLCIWRVDDGKCLHRLKCSENAKKINFSPDSKYVALASYKEVSVWAVGQDELLWVLSDYTKIATFSPDSRLIATSPKGERLLLWSLETGELVKELSLTKNNPGSITFSPDGAVLCCSKWGEALTIWRLDNGLCLKTWEFRTSAIAIANDSLHLALAGIEEIQIWHLPTLQCVKELSGHDELVHQMVFSENGLYFTSASLHTLRIWRTKTGECLHKIPVQSYVTGMAFSQDLSQLLALSGTSAQCWKTFSVQDPKTTHHSRHGYGISDDRKWIVWNNKRLLWLPGTFHPCSSVVLGSTVHIGCQNGRVITIKFAAEDLFK</sequence>
<dbReference type="SMART" id="SM00320">
    <property type="entry name" value="WD40"/>
    <property type="match status" value="6"/>
</dbReference>
<gene>
    <name evidence="10" type="ORF">EDB81DRAFT_697528</name>
</gene>
<protein>
    <recommendedName>
        <fullName evidence="5">Mitochondrial division protein 1</fullName>
    </recommendedName>
</protein>
<dbReference type="PROSITE" id="PS50837">
    <property type="entry name" value="NACHT"/>
    <property type="match status" value="1"/>
</dbReference>
<reference evidence="10" key="1">
    <citation type="journal article" date="2021" name="Nat. Commun.">
        <title>Genetic determinants of endophytism in the Arabidopsis root mycobiome.</title>
        <authorList>
            <person name="Mesny F."/>
            <person name="Miyauchi S."/>
            <person name="Thiergart T."/>
            <person name="Pickel B."/>
            <person name="Atanasova L."/>
            <person name="Karlsson M."/>
            <person name="Huettel B."/>
            <person name="Barry K.W."/>
            <person name="Haridas S."/>
            <person name="Chen C."/>
            <person name="Bauer D."/>
            <person name="Andreopoulos W."/>
            <person name="Pangilinan J."/>
            <person name="LaButti K."/>
            <person name="Riley R."/>
            <person name="Lipzen A."/>
            <person name="Clum A."/>
            <person name="Drula E."/>
            <person name="Henrissat B."/>
            <person name="Kohler A."/>
            <person name="Grigoriev I.V."/>
            <person name="Martin F.M."/>
            <person name="Hacquard S."/>
        </authorList>
    </citation>
    <scope>NUCLEOTIDE SEQUENCE</scope>
    <source>
        <strain evidence="10">MPI-CAGE-AT-0147</strain>
    </source>
</reference>
<dbReference type="EMBL" id="JAGMUV010000019">
    <property type="protein sequence ID" value="KAH7127356.1"/>
    <property type="molecule type" value="Genomic_DNA"/>
</dbReference>
<dbReference type="Gene3D" id="2.130.10.10">
    <property type="entry name" value="YVTN repeat-like/Quinoprotein amine dehydrogenase"/>
    <property type="match status" value="2"/>
</dbReference>
<dbReference type="InterPro" id="IPR056884">
    <property type="entry name" value="NPHP3-like_N"/>
</dbReference>
<feature type="domain" description="NACHT" evidence="9">
    <location>
        <begin position="204"/>
        <end position="350"/>
    </location>
</feature>
<dbReference type="Pfam" id="PF24883">
    <property type="entry name" value="NPHP3_N"/>
    <property type="match status" value="1"/>
</dbReference>
<comment type="caution">
    <text evidence="10">The sequence shown here is derived from an EMBL/GenBank/DDBJ whole genome shotgun (WGS) entry which is preliminary data.</text>
</comment>
<name>A0A9P9DY68_9HYPO</name>
<evidence type="ECO:0000256" key="8">
    <source>
        <dbReference type="SAM" id="Coils"/>
    </source>
</evidence>
<evidence type="ECO:0000256" key="4">
    <source>
        <dbReference type="ARBA" id="ARBA00038415"/>
    </source>
</evidence>
<feature type="repeat" description="WD" evidence="7">
    <location>
        <begin position="753"/>
        <end position="794"/>
    </location>
</feature>
<dbReference type="InterPro" id="IPR027417">
    <property type="entry name" value="P-loop_NTPase"/>
</dbReference>
<evidence type="ECO:0000259" key="9">
    <source>
        <dbReference type="PROSITE" id="PS50837"/>
    </source>
</evidence>
<dbReference type="CDD" id="cd00200">
    <property type="entry name" value="WD40"/>
    <property type="match status" value="1"/>
</dbReference>
<dbReference type="SUPFAM" id="SSF52540">
    <property type="entry name" value="P-loop containing nucleoside triphosphate hydrolases"/>
    <property type="match status" value="1"/>
</dbReference>
<comment type="function">
    <text evidence="6">Involved in mitochondrial fission. Acts as an adapter protein required to form mitochondrial fission complexes. Formation of these complexes is required to promote constriction and fission of the mitochondrial compartment at a late step in mitochondrial division.</text>
</comment>
<proteinExistence type="inferred from homology"/>
<dbReference type="GO" id="GO:1990234">
    <property type="term" value="C:transferase complex"/>
    <property type="evidence" value="ECO:0007669"/>
    <property type="project" value="UniProtKB-ARBA"/>
</dbReference>
<dbReference type="Proteomes" id="UP000738349">
    <property type="component" value="Unassembled WGS sequence"/>
</dbReference>
<evidence type="ECO:0000256" key="6">
    <source>
        <dbReference type="ARBA" id="ARBA00043913"/>
    </source>
</evidence>
<dbReference type="Pfam" id="PF00400">
    <property type="entry name" value="WD40"/>
    <property type="match status" value="2"/>
</dbReference>
<dbReference type="InterPro" id="IPR015943">
    <property type="entry name" value="WD40/YVTN_repeat-like_dom_sf"/>
</dbReference>
<dbReference type="PROSITE" id="PS50082">
    <property type="entry name" value="WD_REPEATS_2"/>
    <property type="match status" value="2"/>
</dbReference>
<dbReference type="PANTHER" id="PTHR22847:SF637">
    <property type="entry name" value="WD REPEAT DOMAIN 5B"/>
    <property type="match status" value="1"/>
</dbReference>
<dbReference type="InterPro" id="IPR001680">
    <property type="entry name" value="WD40_rpt"/>
</dbReference>
<comment type="similarity">
    <text evidence="4">Belongs to the WD repeat MDV1/CAF4 family.</text>
</comment>
<evidence type="ECO:0000313" key="10">
    <source>
        <dbReference type="EMBL" id="KAH7127356.1"/>
    </source>
</evidence>